<feature type="region of interest" description="Disordered" evidence="1">
    <location>
        <begin position="32"/>
        <end position="74"/>
    </location>
</feature>
<evidence type="ECO:0000313" key="2">
    <source>
        <dbReference type="EMBL" id="GLY90849.1"/>
    </source>
</evidence>
<name>A0A9W6W4V7_9ACTN</name>
<gene>
    <name evidence="2" type="ORF">Airi02_087780</name>
</gene>
<accession>A0A9W6W4V7</accession>
<dbReference type="AlphaFoldDB" id="A0A9W6W4V7"/>
<dbReference type="SUPFAM" id="SSF103032">
    <property type="entry name" value="Hypothetical protein YwqG"/>
    <property type="match status" value="1"/>
</dbReference>
<feature type="compositionally biased region" description="Basic and acidic residues" evidence="1">
    <location>
        <begin position="50"/>
        <end position="64"/>
    </location>
</feature>
<evidence type="ECO:0008006" key="4">
    <source>
        <dbReference type="Google" id="ProtNLM"/>
    </source>
</evidence>
<dbReference type="EMBL" id="BSTK01000018">
    <property type="protein sequence ID" value="GLY90849.1"/>
    <property type="molecule type" value="Genomic_DNA"/>
</dbReference>
<dbReference type="InterPro" id="IPR035948">
    <property type="entry name" value="YwqG-like_sf"/>
</dbReference>
<dbReference type="Proteomes" id="UP001165074">
    <property type="component" value="Unassembled WGS sequence"/>
</dbReference>
<dbReference type="Gene3D" id="2.30.320.10">
    <property type="entry name" value="YwqG-like"/>
    <property type="match status" value="1"/>
</dbReference>
<protein>
    <recommendedName>
        <fullName evidence="4">DUF1963 domain-containing protein</fullName>
    </recommendedName>
</protein>
<organism evidence="2 3">
    <name type="scientific">Actinoallomurus iriomotensis</name>
    <dbReference type="NCBI Taxonomy" id="478107"/>
    <lineage>
        <taxon>Bacteria</taxon>
        <taxon>Bacillati</taxon>
        <taxon>Actinomycetota</taxon>
        <taxon>Actinomycetes</taxon>
        <taxon>Streptosporangiales</taxon>
        <taxon>Thermomonosporaceae</taxon>
        <taxon>Actinoallomurus</taxon>
    </lineage>
</organism>
<reference evidence="2" key="1">
    <citation type="submission" date="2023-03" db="EMBL/GenBank/DDBJ databases">
        <title>Actinoallomurus iriomotensis NBRC 103684.</title>
        <authorList>
            <person name="Ichikawa N."/>
            <person name="Sato H."/>
            <person name="Tonouchi N."/>
        </authorList>
    </citation>
    <scope>NUCLEOTIDE SEQUENCE</scope>
    <source>
        <strain evidence="2">NBRC 103684</strain>
    </source>
</reference>
<comment type="caution">
    <text evidence="2">The sequence shown here is derived from an EMBL/GenBank/DDBJ whole genome shotgun (WGS) entry which is preliminary data.</text>
</comment>
<evidence type="ECO:0000313" key="3">
    <source>
        <dbReference type="Proteomes" id="UP001165074"/>
    </source>
</evidence>
<dbReference type="RefSeq" id="WP_285582057.1">
    <property type="nucleotide sequence ID" value="NZ_BSTK01000018.1"/>
</dbReference>
<evidence type="ECO:0000256" key="1">
    <source>
        <dbReference type="SAM" id="MobiDB-lite"/>
    </source>
</evidence>
<keyword evidence="3" id="KW-1185">Reference proteome</keyword>
<proteinExistence type="predicted"/>
<sequence>MVRTTRPRPVDLEALFPELAPYRRDAVRLHPRHGEPGVRESSLGGPLLWPRDERWPHCDDDHPRTGSGSPQPGAQPLVPVLQLFAADVPELPFPAGTDVLQVLWCPFDHHADYAPRPELYWRAGETCTGELATPPPPTGADRDYLPAPCVLHPERVVDYPSWDLPREVDQALAERFDRLADETGWSYEEDLATADGTKVGGYPTWTQDPNWPDCASCGRRMDHLLTVNSAEFDGGSWRAWLPVEDTPASGTIWDLPYEERRQIQRAPGLMLGDMGGVYLFVCRQCPDLPYDHRFDCS</sequence>